<dbReference type="SUPFAM" id="SSF51338">
    <property type="entry name" value="Composite domain of metallo-dependent hydrolases"/>
    <property type="match status" value="1"/>
</dbReference>
<organism evidence="2 3">
    <name type="scientific">Jaapia argillacea MUCL 33604</name>
    <dbReference type="NCBI Taxonomy" id="933084"/>
    <lineage>
        <taxon>Eukaryota</taxon>
        <taxon>Fungi</taxon>
        <taxon>Dikarya</taxon>
        <taxon>Basidiomycota</taxon>
        <taxon>Agaricomycotina</taxon>
        <taxon>Agaricomycetes</taxon>
        <taxon>Agaricomycetidae</taxon>
        <taxon>Jaapiales</taxon>
        <taxon>Jaapiaceae</taxon>
        <taxon>Jaapia</taxon>
    </lineage>
</organism>
<evidence type="ECO:0000259" key="1">
    <source>
        <dbReference type="Pfam" id="PF01979"/>
    </source>
</evidence>
<sequence>MTLRSDKVDKRQTLSATSPVPLLVPPIPLNAPQILSQCTSLTLPPTPHFLTSPGIFHTNFKDRNTSDRYERGTPPTLIRNAAIWTGARNGTEVVRGDLLMDGGVVRAVGYVPRVLLDEEELVVVDAKGGWVTPGLVDLHSHVGLLSAPFMAGTFDVNSPNGPILPYLRSIDAFNTHDDAFRLAIAGGVTSTQVLPGSGNAIGGQAFIMKMRKTKEGSPTSMIVEPPYSLNGSEVDPKLPPRWRHMKQACGENLRKYGTRMDSIWALRQAYNEARKIKIEQDAYCASVEKGAWSEVRGKEFPEAGKWEMLVDVLRGRVKISNHCYEAVDLDDIVRLTNEFQFPIASFHHASEAWLVPEVLKRTWGGIPSISMFATHHRYKRESYRGSEFAPRVLADNGIPVVMKTDHPVISTRYLLHEAQQAHYYSLPPHLALAAVTSTPAITAGLSHRIGILSEGSDADVVLWDSHPLQLGATPIRVWIDGILQIPGEGEGEIVGKGKEGKEWKEVPEVPSWDVEREEAVKWEGLPPLEGKKESGKVVFVNVKEVWQRGRGGELKEVWATPGDEPASVVVKGGKVVCVGSEAKCLKSSLEEGGPGVEAFETIDLKNGSISPSLMSFGSPLGLEEIMREPSTGDGVLYEPFVKNVPKIFGDTAGIVRAIDALQFSTRNALLAHRSGVTTATSSLSKTTLFGGTYPIISGISTTFRTGAAHALEGGAIVNDMTAMHVTIGRPPPYAPRRGPSVSEEIAGLRRLLLGAEDKNTETGRWFKKAAEGTIPLVIDVASADIMATLLKLKEEVEENRGTDMRMVFARASEAHLLAREIAKADVGVILIPSRPFPETWDDRRILPGPPLSNDTALVTLLEHKVTVALGVRDAWQVQNTRFDLGWAALESNGRIDRREAFALATTNLEELLGVKDMFDDRADLVAYEGGGVFDLSSKVVAVLSPQRGVVDVL</sequence>
<proteinExistence type="predicted"/>
<protein>
    <recommendedName>
        <fullName evidence="1">Amidohydrolase-related domain-containing protein</fullName>
    </recommendedName>
</protein>
<dbReference type="PANTHER" id="PTHR43135">
    <property type="entry name" value="ALPHA-D-RIBOSE 1-METHYLPHOSPHONATE 5-TRIPHOSPHATE DIPHOSPHATASE"/>
    <property type="match status" value="1"/>
</dbReference>
<evidence type="ECO:0000313" key="3">
    <source>
        <dbReference type="Proteomes" id="UP000027265"/>
    </source>
</evidence>
<feature type="domain" description="Amidohydrolase-related" evidence="1">
    <location>
        <begin position="130"/>
        <end position="475"/>
    </location>
</feature>
<accession>A0A067QDK0</accession>
<dbReference type="InterPro" id="IPR032466">
    <property type="entry name" value="Metal_Hydrolase"/>
</dbReference>
<dbReference type="Proteomes" id="UP000027265">
    <property type="component" value="Unassembled WGS sequence"/>
</dbReference>
<name>A0A067QDK0_9AGAM</name>
<dbReference type="InterPro" id="IPR051781">
    <property type="entry name" value="Metallo-dep_Hydrolase"/>
</dbReference>
<dbReference type="InterPro" id="IPR011059">
    <property type="entry name" value="Metal-dep_hydrolase_composite"/>
</dbReference>
<dbReference type="InParanoid" id="A0A067QDK0"/>
<dbReference type="PANTHER" id="PTHR43135:SF3">
    <property type="entry name" value="ALPHA-D-RIBOSE 1-METHYLPHOSPHONATE 5-TRIPHOSPHATE DIPHOSPHATASE"/>
    <property type="match status" value="1"/>
</dbReference>
<dbReference type="SUPFAM" id="SSF51556">
    <property type="entry name" value="Metallo-dependent hydrolases"/>
    <property type="match status" value="1"/>
</dbReference>
<dbReference type="OrthoDB" id="10258955at2759"/>
<dbReference type="Pfam" id="PF01979">
    <property type="entry name" value="Amidohydro_1"/>
    <property type="match status" value="1"/>
</dbReference>
<reference evidence="3" key="1">
    <citation type="journal article" date="2014" name="Proc. Natl. Acad. Sci. U.S.A.">
        <title>Extensive sampling of basidiomycete genomes demonstrates inadequacy of the white-rot/brown-rot paradigm for wood decay fungi.</title>
        <authorList>
            <person name="Riley R."/>
            <person name="Salamov A.A."/>
            <person name="Brown D.W."/>
            <person name="Nagy L.G."/>
            <person name="Floudas D."/>
            <person name="Held B.W."/>
            <person name="Levasseur A."/>
            <person name="Lombard V."/>
            <person name="Morin E."/>
            <person name="Otillar R."/>
            <person name="Lindquist E.A."/>
            <person name="Sun H."/>
            <person name="LaButti K.M."/>
            <person name="Schmutz J."/>
            <person name="Jabbour D."/>
            <person name="Luo H."/>
            <person name="Baker S.E."/>
            <person name="Pisabarro A.G."/>
            <person name="Walton J.D."/>
            <person name="Blanchette R.A."/>
            <person name="Henrissat B."/>
            <person name="Martin F."/>
            <person name="Cullen D."/>
            <person name="Hibbett D.S."/>
            <person name="Grigoriev I.V."/>
        </authorList>
    </citation>
    <scope>NUCLEOTIDE SEQUENCE [LARGE SCALE GENOMIC DNA]</scope>
    <source>
        <strain evidence="3">MUCL 33604</strain>
    </source>
</reference>
<dbReference type="GO" id="GO:0016810">
    <property type="term" value="F:hydrolase activity, acting on carbon-nitrogen (but not peptide) bonds"/>
    <property type="evidence" value="ECO:0007669"/>
    <property type="project" value="InterPro"/>
</dbReference>
<dbReference type="InterPro" id="IPR006680">
    <property type="entry name" value="Amidohydro-rel"/>
</dbReference>
<dbReference type="EMBL" id="KL197709">
    <property type="protein sequence ID" value="KDQ64250.1"/>
    <property type="molecule type" value="Genomic_DNA"/>
</dbReference>
<keyword evidence="3" id="KW-1185">Reference proteome</keyword>
<dbReference type="AlphaFoldDB" id="A0A067QDK0"/>
<dbReference type="Gene3D" id="3.20.20.140">
    <property type="entry name" value="Metal-dependent hydrolases"/>
    <property type="match status" value="2"/>
</dbReference>
<evidence type="ECO:0000313" key="2">
    <source>
        <dbReference type="EMBL" id="KDQ64250.1"/>
    </source>
</evidence>
<dbReference type="HOGENOM" id="CLU_006273_0_0_1"/>
<gene>
    <name evidence="2" type="ORF">JAAARDRAFT_64138</name>
</gene>